<dbReference type="Bgee" id="ENSPREG00000007120">
    <property type="expression patterns" value="Expressed in head and 1 other cell type or tissue"/>
</dbReference>
<dbReference type="GO" id="GO:0045059">
    <property type="term" value="P:positive thymic T cell selection"/>
    <property type="evidence" value="ECO:0007669"/>
    <property type="project" value="TreeGrafter"/>
</dbReference>
<feature type="transmembrane region" description="Helical" evidence="1">
    <location>
        <begin position="99"/>
        <end position="121"/>
    </location>
</feature>
<proteinExistence type="predicted"/>
<dbReference type="GO" id="GO:0007166">
    <property type="term" value="P:cell surface receptor signaling pathway"/>
    <property type="evidence" value="ECO:0007669"/>
    <property type="project" value="TreeGrafter"/>
</dbReference>
<protein>
    <submittedName>
        <fullName evidence="2">T-cell surface glycoprotein CD3 delta chain</fullName>
    </submittedName>
</protein>
<name>A0A3P9NLL6_POERE</name>
<dbReference type="PANTHER" id="PTHR10570">
    <property type="entry name" value="T-CELL SURFACE GLYCOPROTEIN CD3 GAMMA CHAIN / DELTA CHAIN"/>
    <property type="match status" value="1"/>
</dbReference>
<dbReference type="GeneTree" id="ENSGT00940000173857"/>
<reference evidence="2" key="3">
    <citation type="submission" date="2025-09" db="UniProtKB">
        <authorList>
            <consortium name="Ensembl"/>
        </authorList>
    </citation>
    <scope>IDENTIFICATION</scope>
    <source>
        <strain evidence="2">Guanapo</strain>
    </source>
</reference>
<dbReference type="Proteomes" id="UP000242638">
    <property type="component" value="Unassembled WGS sequence"/>
</dbReference>
<keyword evidence="3" id="KW-1185">Reference proteome</keyword>
<dbReference type="GO" id="GO:0042105">
    <property type="term" value="C:alpha-beta T cell receptor complex"/>
    <property type="evidence" value="ECO:0007669"/>
    <property type="project" value="TreeGrafter"/>
</dbReference>
<organism evidence="2 3">
    <name type="scientific">Poecilia reticulata</name>
    <name type="common">Guppy</name>
    <name type="synonym">Acanthophacelus reticulatus</name>
    <dbReference type="NCBI Taxonomy" id="8081"/>
    <lineage>
        <taxon>Eukaryota</taxon>
        <taxon>Metazoa</taxon>
        <taxon>Chordata</taxon>
        <taxon>Craniata</taxon>
        <taxon>Vertebrata</taxon>
        <taxon>Euteleostomi</taxon>
        <taxon>Actinopterygii</taxon>
        <taxon>Neopterygii</taxon>
        <taxon>Teleostei</taxon>
        <taxon>Neoteleostei</taxon>
        <taxon>Acanthomorphata</taxon>
        <taxon>Ovalentaria</taxon>
        <taxon>Atherinomorphae</taxon>
        <taxon>Cyprinodontiformes</taxon>
        <taxon>Poeciliidae</taxon>
        <taxon>Poeciliinae</taxon>
        <taxon>Poecilia</taxon>
    </lineage>
</organism>
<keyword evidence="1" id="KW-1133">Transmembrane helix</keyword>
<reference evidence="3" key="1">
    <citation type="submission" date="2013-11" db="EMBL/GenBank/DDBJ databases">
        <title>The genomic landscape of the Guanapo guppy.</title>
        <authorList>
            <person name="Kuenstner A."/>
            <person name="Dreyer C."/>
        </authorList>
    </citation>
    <scope>NUCLEOTIDE SEQUENCE</scope>
    <source>
        <strain evidence="3">Guanapo</strain>
    </source>
</reference>
<evidence type="ECO:0000256" key="1">
    <source>
        <dbReference type="SAM" id="Phobius"/>
    </source>
</evidence>
<feature type="transmembrane region" description="Helical" evidence="1">
    <location>
        <begin position="7"/>
        <end position="26"/>
    </location>
</feature>
<dbReference type="GO" id="GO:0004888">
    <property type="term" value="F:transmembrane signaling receptor activity"/>
    <property type="evidence" value="ECO:0007669"/>
    <property type="project" value="TreeGrafter"/>
</dbReference>
<dbReference type="GO" id="GO:0009897">
    <property type="term" value="C:external side of plasma membrane"/>
    <property type="evidence" value="ECO:0007669"/>
    <property type="project" value="TreeGrafter"/>
</dbReference>
<keyword evidence="1" id="KW-0472">Membrane</keyword>
<sequence>KRCHKNIKIFFITIKMLVFDVSLFFYTKEKEIQVIEVADGIKLSCKNGESISGNGLEDKELQLTYSDHYTGEYSCEKGPKIFVKFRTCDNCVELDTASIVGLAVGDVVATIVVGVAVYLIASQGRPGQVKATKKSKSLLVCLLSSICHITNTLLNQNTNTIFCRGRDEYDVLNRK</sequence>
<accession>A0A3P9NLL6</accession>
<keyword evidence="1" id="KW-0812">Transmembrane</keyword>
<dbReference type="PANTHER" id="PTHR10570:SF8">
    <property type="entry name" value="T-CELL SURFACE GLYCOPROTEIN CD3 GAMMA CHAIN"/>
    <property type="match status" value="1"/>
</dbReference>
<reference evidence="2" key="2">
    <citation type="submission" date="2025-08" db="UniProtKB">
        <authorList>
            <consortium name="Ensembl"/>
        </authorList>
    </citation>
    <scope>IDENTIFICATION</scope>
    <source>
        <strain evidence="2">Guanapo</strain>
    </source>
</reference>
<dbReference type="Ensembl" id="ENSPRET00000010586.1">
    <property type="protein sequence ID" value="ENSPREP00000010465.1"/>
    <property type="gene ID" value="ENSPREG00000007120.1"/>
</dbReference>
<dbReference type="STRING" id="8081.ENSPREP00000010465"/>
<dbReference type="AlphaFoldDB" id="A0A3P9NLL6"/>
<dbReference type="InterPro" id="IPR015484">
    <property type="entry name" value="CD3_esu/gsu/dsu"/>
</dbReference>
<evidence type="ECO:0000313" key="3">
    <source>
        <dbReference type="Proteomes" id="UP000242638"/>
    </source>
</evidence>
<evidence type="ECO:0000313" key="2">
    <source>
        <dbReference type="Ensembl" id="ENSPREP00000010465.1"/>
    </source>
</evidence>